<dbReference type="PANTHER" id="PTHR12169">
    <property type="entry name" value="ATPASE N2B"/>
    <property type="match status" value="1"/>
</dbReference>
<feature type="compositionally biased region" description="Polar residues" evidence="4">
    <location>
        <begin position="506"/>
        <end position="515"/>
    </location>
</feature>
<sequence>MKRAATSVTITDPFVKYTSLIATGVYSPDTAQYRLAHHLQQVYTRLKDYTPSHEYRTRLRQLAAAVDATRRTDVDGRELAAPTHPLRRNPLFARFFSRDGGGDGGTGGGSLALARVLTSYQAALHVDSPKGLFLSGEVGTGKSMLLDLLADGLPTRRKRRWHFNTFMLHTFSKLEEFRKARPLVSADNPEYSLLWMAKELVEASPVLFLDEFQLPDRAASKIMSNLFVAFFQLGGVLVASSNRMPEELEKATGGYYSPPATGGLVERVLGLRKGRFGGELFGQTSDFAAFLEVLKARCDFWHMEGTQDWRRRENREGCATRTMHPAEQVPGALLSWESTGESKEPAVSVETKTHLPAMYFSPSDGEEAWAAGLQQTVTANKTGQKAEDIKWEPATLVVYGRKLVVPRQRDGVSSWDFSELVSSLGPADYVTLASNYHTFIVDRVPVLTMSMKNEARRFITLLDALYESRCKLVIRAAAGPDHLFFPETQQPPTSAAAEHNGREDNASTGINASTNDDATYSETIAEVYQDQMAPFRPNISTYAESSPNAKYDPDQDSDFGKEQDPRIDFRKTGAFTGEDERFAYKRATSRLWEMCSAQWHARTNEAGEGEGVSWWQPLPKEARHWEGSELDSNRADTLTPPARGEPRYRTTSPLIISPSTTQNESMGEKTKLQMLMRSRTGHGYRRRQLRQITLLVGAVLALYCFIFVWSTPTSLSPSSSSSSPWSRSSSRSTYPTSRSSSSSASKHSSRTPPAEILNNLSLNEEQCEAYFPGLTKELDDVVAEGPFVVKQLGDFGPLQGRIRNGQISILHAQRKADLSREMLNSRTASLHQLNRALLTSPSPLPDTIFTLNFQDQPFGTAWAYSRHADPTFRSSDPNARSFLMPHFSFWAWDLPFIGSMSRAAAAITALEDEYTGTGTAGGRGWKDKIGKAVWRGTTWFNSVHSPRLRQNLVLAARGKPWADVEALDWHQGNSKSANNASNALPIEGFCRYKYVIHTEGIAYSGRFQFLQMCASVVLTPPIQWMQHVTHLARPLFTSDLRLKEKSGGKQWTPTDKIKRAWPVGYSPEEANIVFVAPDWSDLEETVAWLEENPEIAEGIARRQREMFVGGGYFSPAAETCYWRAMVRGWAKMGKTEGQGWEEVEGVTFETFSLTNTV</sequence>
<dbReference type="GO" id="GO:0005739">
    <property type="term" value="C:mitochondrion"/>
    <property type="evidence" value="ECO:0007669"/>
    <property type="project" value="TreeGrafter"/>
</dbReference>
<accession>A0AAN6V103</accession>
<dbReference type="AlphaFoldDB" id="A0AAN6V103"/>
<dbReference type="GeneID" id="87820898"/>
<dbReference type="SUPFAM" id="SSF52540">
    <property type="entry name" value="P-loop containing nucleoside triphosphate hydrolases"/>
    <property type="match status" value="1"/>
</dbReference>
<feature type="compositionally biased region" description="Low complexity" evidence="4">
    <location>
        <begin position="650"/>
        <end position="661"/>
    </location>
</feature>
<feature type="compositionally biased region" description="Polar residues" evidence="4">
    <location>
        <begin position="538"/>
        <end position="548"/>
    </location>
</feature>
<evidence type="ECO:0000259" key="5">
    <source>
        <dbReference type="SMART" id="SM00672"/>
    </source>
</evidence>
<comment type="caution">
    <text evidence="6">The sequence shown here is derived from an EMBL/GenBank/DDBJ whole genome shotgun (WGS) entry which is preliminary data.</text>
</comment>
<evidence type="ECO:0000256" key="2">
    <source>
        <dbReference type="ARBA" id="ARBA00022741"/>
    </source>
</evidence>
<feature type="domain" description="Glycosyl transferase CAP10" evidence="5">
    <location>
        <begin position="843"/>
        <end position="1136"/>
    </location>
</feature>
<feature type="region of interest" description="Disordered" evidence="4">
    <location>
        <begin position="484"/>
        <end position="515"/>
    </location>
</feature>
<organism evidence="6 7">
    <name type="scientific">Dichotomopilus funicola</name>
    <dbReference type="NCBI Taxonomy" id="1934379"/>
    <lineage>
        <taxon>Eukaryota</taxon>
        <taxon>Fungi</taxon>
        <taxon>Dikarya</taxon>
        <taxon>Ascomycota</taxon>
        <taxon>Pezizomycotina</taxon>
        <taxon>Sordariomycetes</taxon>
        <taxon>Sordariomycetidae</taxon>
        <taxon>Sordariales</taxon>
        <taxon>Chaetomiaceae</taxon>
        <taxon>Dichotomopilus</taxon>
    </lineage>
</organism>
<keyword evidence="3" id="KW-0067">ATP-binding</keyword>
<dbReference type="InterPro" id="IPR006598">
    <property type="entry name" value="CAP10"/>
</dbReference>
<dbReference type="PANTHER" id="PTHR12169:SF2">
    <property type="entry name" value="AFG1P"/>
    <property type="match status" value="1"/>
</dbReference>
<evidence type="ECO:0000256" key="1">
    <source>
        <dbReference type="ARBA" id="ARBA00010322"/>
    </source>
</evidence>
<dbReference type="Gene3D" id="3.40.50.300">
    <property type="entry name" value="P-loop containing nucleotide triphosphate hydrolases"/>
    <property type="match status" value="1"/>
</dbReference>
<keyword evidence="2" id="KW-0547">Nucleotide-binding</keyword>
<gene>
    <name evidence="6" type="ORF">C8A04DRAFT_38612</name>
</gene>
<dbReference type="EMBL" id="MU853602">
    <property type="protein sequence ID" value="KAK4142095.1"/>
    <property type="molecule type" value="Genomic_DNA"/>
</dbReference>
<feature type="region of interest" description="Disordered" evidence="4">
    <location>
        <begin position="538"/>
        <end position="565"/>
    </location>
</feature>
<dbReference type="SMART" id="SM00672">
    <property type="entry name" value="CAP10"/>
    <property type="match status" value="1"/>
</dbReference>
<dbReference type="Pfam" id="PF03969">
    <property type="entry name" value="AFG1_ATPase"/>
    <property type="match status" value="2"/>
</dbReference>
<dbReference type="Pfam" id="PF05686">
    <property type="entry name" value="Glyco_transf_90"/>
    <property type="match status" value="1"/>
</dbReference>
<evidence type="ECO:0000256" key="4">
    <source>
        <dbReference type="SAM" id="MobiDB-lite"/>
    </source>
</evidence>
<keyword evidence="7" id="KW-1185">Reference proteome</keyword>
<reference evidence="6" key="1">
    <citation type="journal article" date="2023" name="Mol. Phylogenet. Evol.">
        <title>Genome-scale phylogeny and comparative genomics of the fungal order Sordariales.</title>
        <authorList>
            <person name="Hensen N."/>
            <person name="Bonometti L."/>
            <person name="Westerberg I."/>
            <person name="Brannstrom I.O."/>
            <person name="Guillou S."/>
            <person name="Cros-Aarteil S."/>
            <person name="Calhoun S."/>
            <person name="Haridas S."/>
            <person name="Kuo A."/>
            <person name="Mondo S."/>
            <person name="Pangilinan J."/>
            <person name="Riley R."/>
            <person name="LaButti K."/>
            <person name="Andreopoulos B."/>
            <person name="Lipzen A."/>
            <person name="Chen C."/>
            <person name="Yan M."/>
            <person name="Daum C."/>
            <person name="Ng V."/>
            <person name="Clum A."/>
            <person name="Steindorff A."/>
            <person name="Ohm R.A."/>
            <person name="Martin F."/>
            <person name="Silar P."/>
            <person name="Natvig D.O."/>
            <person name="Lalanne C."/>
            <person name="Gautier V."/>
            <person name="Ament-Velasquez S.L."/>
            <person name="Kruys A."/>
            <person name="Hutchinson M.I."/>
            <person name="Powell A.J."/>
            <person name="Barry K."/>
            <person name="Miller A.N."/>
            <person name="Grigoriev I.V."/>
            <person name="Debuchy R."/>
            <person name="Gladieux P."/>
            <person name="Hiltunen Thoren M."/>
            <person name="Johannesson H."/>
        </authorList>
    </citation>
    <scope>NUCLEOTIDE SEQUENCE</scope>
    <source>
        <strain evidence="6">CBS 141.50</strain>
    </source>
</reference>
<feature type="region of interest" description="Disordered" evidence="4">
    <location>
        <begin position="713"/>
        <end position="754"/>
    </location>
</feature>
<feature type="compositionally biased region" description="Low complexity" evidence="4">
    <location>
        <begin position="713"/>
        <end position="753"/>
    </location>
</feature>
<name>A0AAN6V103_9PEZI</name>
<dbReference type="GO" id="GO:0005524">
    <property type="term" value="F:ATP binding"/>
    <property type="evidence" value="ECO:0007669"/>
    <property type="project" value="UniProtKB-KW"/>
</dbReference>
<dbReference type="InterPro" id="IPR005654">
    <property type="entry name" value="ATPase_AFG1-like"/>
</dbReference>
<reference evidence="6" key="2">
    <citation type="submission" date="2023-05" db="EMBL/GenBank/DDBJ databases">
        <authorList>
            <consortium name="Lawrence Berkeley National Laboratory"/>
            <person name="Steindorff A."/>
            <person name="Hensen N."/>
            <person name="Bonometti L."/>
            <person name="Westerberg I."/>
            <person name="Brannstrom I.O."/>
            <person name="Guillou S."/>
            <person name="Cros-Aarteil S."/>
            <person name="Calhoun S."/>
            <person name="Haridas S."/>
            <person name="Kuo A."/>
            <person name="Mondo S."/>
            <person name="Pangilinan J."/>
            <person name="Riley R."/>
            <person name="Labutti K."/>
            <person name="Andreopoulos B."/>
            <person name="Lipzen A."/>
            <person name="Chen C."/>
            <person name="Yanf M."/>
            <person name="Daum C."/>
            <person name="Ng V."/>
            <person name="Clum A."/>
            <person name="Ohm R."/>
            <person name="Martin F."/>
            <person name="Silar P."/>
            <person name="Natvig D."/>
            <person name="Lalanne C."/>
            <person name="Gautier V."/>
            <person name="Ament-Velasquez S.L."/>
            <person name="Kruys A."/>
            <person name="Hutchinson M.I."/>
            <person name="Powell A.J."/>
            <person name="Barry K."/>
            <person name="Miller A.N."/>
            <person name="Grigoriev I.V."/>
            <person name="Debuchy R."/>
            <person name="Gladieux P."/>
            <person name="Thoren M.H."/>
            <person name="Johannesson H."/>
        </authorList>
    </citation>
    <scope>NUCLEOTIDE SEQUENCE</scope>
    <source>
        <strain evidence="6">CBS 141.50</strain>
    </source>
</reference>
<dbReference type="InterPro" id="IPR027417">
    <property type="entry name" value="P-loop_NTPase"/>
</dbReference>
<comment type="similarity">
    <text evidence="1">Belongs to the AFG1 ATPase family.</text>
</comment>
<evidence type="ECO:0000313" key="7">
    <source>
        <dbReference type="Proteomes" id="UP001302676"/>
    </source>
</evidence>
<protein>
    <submittedName>
        <fullName evidence="6">AFG1-like ATPase-domain-containing protein</fullName>
    </submittedName>
</protein>
<evidence type="ECO:0000313" key="6">
    <source>
        <dbReference type="EMBL" id="KAK4142095.1"/>
    </source>
</evidence>
<dbReference type="CDD" id="cd00009">
    <property type="entry name" value="AAA"/>
    <property type="match status" value="1"/>
</dbReference>
<proteinExistence type="inferred from homology"/>
<dbReference type="Proteomes" id="UP001302676">
    <property type="component" value="Unassembled WGS sequence"/>
</dbReference>
<dbReference type="GO" id="GO:0016887">
    <property type="term" value="F:ATP hydrolysis activity"/>
    <property type="evidence" value="ECO:0007669"/>
    <property type="project" value="InterPro"/>
</dbReference>
<feature type="region of interest" description="Disordered" evidence="4">
    <location>
        <begin position="626"/>
        <end position="667"/>
    </location>
</feature>
<evidence type="ECO:0000256" key="3">
    <source>
        <dbReference type="ARBA" id="ARBA00022840"/>
    </source>
</evidence>
<dbReference type="RefSeq" id="XP_062635466.1">
    <property type="nucleotide sequence ID" value="XM_062784285.1"/>
</dbReference>